<protein>
    <submittedName>
        <fullName evidence="2">Uncharacterized protein</fullName>
    </submittedName>
</protein>
<dbReference type="Proteomes" id="UP000683360">
    <property type="component" value="Unassembled WGS sequence"/>
</dbReference>
<evidence type="ECO:0000313" key="2">
    <source>
        <dbReference type="EMBL" id="CAG2240002.1"/>
    </source>
</evidence>
<organism evidence="2 3">
    <name type="scientific">Mytilus edulis</name>
    <name type="common">Blue mussel</name>
    <dbReference type="NCBI Taxonomy" id="6550"/>
    <lineage>
        <taxon>Eukaryota</taxon>
        <taxon>Metazoa</taxon>
        <taxon>Spiralia</taxon>
        <taxon>Lophotrochozoa</taxon>
        <taxon>Mollusca</taxon>
        <taxon>Bivalvia</taxon>
        <taxon>Autobranchia</taxon>
        <taxon>Pteriomorphia</taxon>
        <taxon>Mytilida</taxon>
        <taxon>Mytiloidea</taxon>
        <taxon>Mytilidae</taxon>
        <taxon>Mytilinae</taxon>
        <taxon>Mytilus</taxon>
    </lineage>
</organism>
<evidence type="ECO:0000256" key="1">
    <source>
        <dbReference type="SAM" id="MobiDB-lite"/>
    </source>
</evidence>
<comment type="caution">
    <text evidence="2">The sequence shown here is derived from an EMBL/GenBank/DDBJ whole genome shotgun (WGS) entry which is preliminary data.</text>
</comment>
<evidence type="ECO:0000313" key="3">
    <source>
        <dbReference type="Proteomes" id="UP000683360"/>
    </source>
</evidence>
<gene>
    <name evidence="2" type="ORF">MEDL_52334</name>
</gene>
<proteinExistence type="predicted"/>
<dbReference type="OrthoDB" id="6150711at2759"/>
<name>A0A8S3UFN8_MYTED</name>
<dbReference type="EMBL" id="CAJPWZ010002544">
    <property type="protein sequence ID" value="CAG2240002.1"/>
    <property type="molecule type" value="Genomic_DNA"/>
</dbReference>
<keyword evidence="3" id="KW-1185">Reference proteome</keyword>
<feature type="region of interest" description="Disordered" evidence="1">
    <location>
        <begin position="105"/>
        <end position="131"/>
    </location>
</feature>
<dbReference type="AlphaFoldDB" id="A0A8S3UFN8"/>
<accession>A0A8S3UFN8</accession>
<sequence length="191" mass="22337">MYASKMHSYRPPTYRCRNLLAALDHNGHIGRSILTNKDGSVRYQRVFQKKSSRWSVTPCITLKEYAYIPQVIEKIVMKRLADEIGMNQRMILEIDDTRRVSAHLAPVPPPPTQQIVESQRSRFTDESSNRTNDDMDRTIDYWAEYILLSLQNNYYFYDSWFSQFLCSSLLPIFFLSSKTTKIAYGTSLNKI</sequence>
<feature type="compositionally biased region" description="Basic and acidic residues" evidence="1">
    <location>
        <begin position="119"/>
        <end position="131"/>
    </location>
</feature>
<reference evidence="2" key="1">
    <citation type="submission" date="2021-03" db="EMBL/GenBank/DDBJ databases">
        <authorList>
            <person name="Bekaert M."/>
        </authorList>
    </citation>
    <scope>NUCLEOTIDE SEQUENCE</scope>
</reference>